<keyword evidence="3" id="KW-1185">Reference proteome</keyword>
<dbReference type="Proteomes" id="UP001152523">
    <property type="component" value="Unassembled WGS sequence"/>
</dbReference>
<sequence>MTTSVDTGMKSSLDDHQFSTNDSTFLGKHSVSTSIKKSHIWILDTGASDHMIYDASLYASNIKPISINIQLPTGNFISASHMGNVKLNEHLTLHNVLYVPHFNFNLISVSSLALYENIFVHFTSNRAILQDHGPRTTDHLISKMIGYADIHNGLYHYNPDTSILPKQNHSYVVNSVSSDWANWAAHYLAQEKMDHMKIYKEVGQLPILVKRAFSADFFGISSFRNKFQAV</sequence>
<organism evidence="2 3">
    <name type="scientific">Cuscuta epithymum</name>
    <dbReference type="NCBI Taxonomy" id="186058"/>
    <lineage>
        <taxon>Eukaryota</taxon>
        <taxon>Viridiplantae</taxon>
        <taxon>Streptophyta</taxon>
        <taxon>Embryophyta</taxon>
        <taxon>Tracheophyta</taxon>
        <taxon>Spermatophyta</taxon>
        <taxon>Magnoliopsida</taxon>
        <taxon>eudicotyledons</taxon>
        <taxon>Gunneridae</taxon>
        <taxon>Pentapetalae</taxon>
        <taxon>asterids</taxon>
        <taxon>lamiids</taxon>
        <taxon>Solanales</taxon>
        <taxon>Convolvulaceae</taxon>
        <taxon>Cuscuteae</taxon>
        <taxon>Cuscuta</taxon>
        <taxon>Cuscuta subgen. Cuscuta</taxon>
    </lineage>
</organism>
<comment type="caution">
    <text evidence="2">The sequence shown here is derived from an EMBL/GenBank/DDBJ whole genome shotgun (WGS) entry which is preliminary data.</text>
</comment>
<evidence type="ECO:0000259" key="1">
    <source>
        <dbReference type="Pfam" id="PF22936"/>
    </source>
</evidence>
<reference evidence="2" key="1">
    <citation type="submission" date="2022-07" db="EMBL/GenBank/DDBJ databases">
        <authorList>
            <person name="Macas J."/>
            <person name="Novak P."/>
            <person name="Neumann P."/>
        </authorList>
    </citation>
    <scope>NUCLEOTIDE SEQUENCE</scope>
</reference>
<protein>
    <recommendedName>
        <fullName evidence="1">Retrovirus-related Pol polyprotein from transposon TNT 1-94-like beta-barrel domain-containing protein</fullName>
    </recommendedName>
</protein>
<dbReference type="Pfam" id="PF22936">
    <property type="entry name" value="Pol_BBD"/>
    <property type="match status" value="1"/>
</dbReference>
<evidence type="ECO:0000313" key="2">
    <source>
        <dbReference type="EMBL" id="CAH9147529.1"/>
    </source>
</evidence>
<dbReference type="EMBL" id="CAMAPF010001134">
    <property type="protein sequence ID" value="CAH9147529.1"/>
    <property type="molecule type" value="Genomic_DNA"/>
</dbReference>
<evidence type="ECO:0000313" key="3">
    <source>
        <dbReference type="Proteomes" id="UP001152523"/>
    </source>
</evidence>
<accession>A0AAV0GHU2</accession>
<proteinExistence type="predicted"/>
<gene>
    <name evidence="2" type="ORF">CEPIT_LOCUS43817</name>
</gene>
<dbReference type="InterPro" id="IPR054722">
    <property type="entry name" value="PolX-like_BBD"/>
</dbReference>
<name>A0AAV0GHU2_9ASTE</name>
<dbReference type="AlphaFoldDB" id="A0AAV0GHU2"/>
<feature type="domain" description="Retrovirus-related Pol polyprotein from transposon TNT 1-94-like beta-barrel" evidence="1">
    <location>
        <begin position="41"/>
        <end position="112"/>
    </location>
</feature>